<sequence>MINLLQMLQQQRSPFYEELSIYEDGRKMLERSLREKGGMEYYLISKKFIKQWKYYVDYDEEMDEYEKDTRQKPDKINSDLINHEKLFKYFPEGHIYNSSIRYLENEWDYEIVLKEVYEYFKANYQSIEPQIRVGFYNDNLKRKQIFPNLARFTLIYWSPIDNKLNTVIAQVDYNSEIKAWTNLLRDTFQELFKPKKINNVRIWCPRHKTFKQDLLIQQIIKTKQVDGDILDDNMMIFQMQSQRNNCLILDLEMNDWQFTKFKKTVEYDNELLLEIALQGCGQLVCEFPQCKLNNGFLELGFGVEDIKGICQVLIENEEVKWELMCSKSKILDKNLIPFQQRDNKIDIVQYLLKISNSLELFGFSFVENFNKNQGIYQIDQENPEINSPLIQLTDSLLKQQKENTLQIIKNLFSKKVVDIEPLTNLYQLRALYLILQFRGCLNVILEEKSQIILTIIRRLNQQHLNQLSKWLTKLDKSELIQLQQIIKYLIEDQIKIQQNAPIRPLLEIDDISRIKGLFELYSLIYKSNLRNRRIKASDFIINSIQHFYKVDADREEFTQFQFFNQKILRNYSFTFCQYAWSMPIEFKSKLLYIECKVKQYDQRRRTYGLLPQYVSLTIERDNIIESAIKQLQQTQVSLKNPLKVQFVNEQGVDEGGPKREFFRLIMEKLVTPDYGMFIPKNNDTVFWFNPQSFEMPIYYSLIGKLLGLSLYNSVLLDVRFPTVLFKKLQREKIKEEDLKELDMETYTGFQFLREQTDPKIVESLCLTFNATYKVWGENYYEDLKPNGFQINVTIENREEYISLYIDWYLNKLVQKQFDLLKDGFKTVVDGDGIKLFSGEELQQLIIGLPTFDMRDLELSTKYDGYDINSEYIKYFWNCIHSLNVEMQKRFLFFCTGSDRIPVGGLKSMKFVIQKHGEDTEQLPSAHTCFNVLLLPQYKNKETLKEKLKISLENAEGFGLM</sequence>
<dbReference type="InterPro" id="IPR044611">
    <property type="entry name" value="E3A/B/C-like"/>
</dbReference>
<evidence type="ECO:0000256" key="2">
    <source>
        <dbReference type="ARBA" id="ARBA00012485"/>
    </source>
</evidence>
<gene>
    <name evidence="8" type="ORF">PPENT_87.1.T0720118</name>
</gene>
<dbReference type="CDD" id="cd00078">
    <property type="entry name" value="HECTc"/>
    <property type="match status" value="1"/>
</dbReference>
<dbReference type="SMART" id="SM00119">
    <property type="entry name" value="HECTc"/>
    <property type="match status" value="1"/>
</dbReference>
<accession>A0A8S1VUW6</accession>
<evidence type="ECO:0000256" key="5">
    <source>
        <dbReference type="PROSITE-ProRule" id="PRU00104"/>
    </source>
</evidence>
<dbReference type="GO" id="GO:0004843">
    <property type="term" value="F:cysteine-type deubiquitinase activity"/>
    <property type="evidence" value="ECO:0007669"/>
    <property type="project" value="InterPro"/>
</dbReference>
<dbReference type="Proteomes" id="UP000689195">
    <property type="component" value="Unassembled WGS sequence"/>
</dbReference>
<evidence type="ECO:0000259" key="7">
    <source>
        <dbReference type="PROSITE" id="PS51283"/>
    </source>
</evidence>
<dbReference type="PANTHER" id="PTHR45700">
    <property type="entry name" value="UBIQUITIN-PROTEIN LIGASE E3C"/>
    <property type="match status" value="1"/>
</dbReference>
<keyword evidence="9" id="KW-1185">Reference proteome</keyword>
<dbReference type="GO" id="GO:0000209">
    <property type="term" value="P:protein polyubiquitination"/>
    <property type="evidence" value="ECO:0007669"/>
    <property type="project" value="InterPro"/>
</dbReference>
<dbReference type="EMBL" id="CAJJDO010000072">
    <property type="protein sequence ID" value="CAD8179589.1"/>
    <property type="molecule type" value="Genomic_DNA"/>
</dbReference>
<dbReference type="EC" id="2.3.2.26" evidence="2"/>
<feature type="domain" description="DUSP" evidence="7">
    <location>
        <begin position="20"/>
        <end position="136"/>
    </location>
</feature>
<dbReference type="PROSITE" id="PS51283">
    <property type="entry name" value="DUSP"/>
    <property type="match status" value="1"/>
</dbReference>
<name>A0A8S1VUW6_9CILI</name>
<dbReference type="Pfam" id="PF00632">
    <property type="entry name" value="HECT"/>
    <property type="match status" value="1"/>
</dbReference>
<feature type="domain" description="HECT" evidence="6">
    <location>
        <begin position="634"/>
        <end position="960"/>
    </location>
</feature>
<dbReference type="PROSITE" id="PS50237">
    <property type="entry name" value="HECT"/>
    <property type="match status" value="1"/>
</dbReference>
<evidence type="ECO:0000313" key="9">
    <source>
        <dbReference type="Proteomes" id="UP000689195"/>
    </source>
</evidence>
<feature type="active site" description="Glycyl thioester intermediate" evidence="5">
    <location>
        <position position="928"/>
    </location>
</feature>
<dbReference type="PANTHER" id="PTHR45700:SF8">
    <property type="entry name" value="HECT-TYPE E3 UBIQUITIN TRANSFERASE"/>
    <property type="match status" value="1"/>
</dbReference>
<evidence type="ECO:0000256" key="3">
    <source>
        <dbReference type="ARBA" id="ARBA00022679"/>
    </source>
</evidence>
<organism evidence="8 9">
    <name type="scientific">Paramecium pentaurelia</name>
    <dbReference type="NCBI Taxonomy" id="43138"/>
    <lineage>
        <taxon>Eukaryota</taxon>
        <taxon>Sar</taxon>
        <taxon>Alveolata</taxon>
        <taxon>Ciliophora</taxon>
        <taxon>Intramacronucleata</taxon>
        <taxon>Oligohymenophorea</taxon>
        <taxon>Peniculida</taxon>
        <taxon>Parameciidae</taxon>
        <taxon>Paramecium</taxon>
    </lineage>
</organism>
<evidence type="ECO:0000313" key="8">
    <source>
        <dbReference type="EMBL" id="CAD8179589.1"/>
    </source>
</evidence>
<evidence type="ECO:0000256" key="1">
    <source>
        <dbReference type="ARBA" id="ARBA00000885"/>
    </source>
</evidence>
<proteinExistence type="predicted"/>
<protein>
    <recommendedName>
        <fullName evidence="2">HECT-type E3 ubiquitin transferase</fullName>
        <ecNumber evidence="2">2.3.2.26</ecNumber>
    </recommendedName>
</protein>
<reference evidence="8" key="1">
    <citation type="submission" date="2021-01" db="EMBL/GenBank/DDBJ databases">
        <authorList>
            <consortium name="Genoscope - CEA"/>
            <person name="William W."/>
        </authorList>
    </citation>
    <scope>NUCLEOTIDE SEQUENCE</scope>
</reference>
<evidence type="ECO:0000256" key="4">
    <source>
        <dbReference type="ARBA" id="ARBA00022786"/>
    </source>
</evidence>
<comment type="catalytic activity">
    <reaction evidence="1">
        <text>S-ubiquitinyl-[E2 ubiquitin-conjugating enzyme]-L-cysteine + [acceptor protein]-L-lysine = [E2 ubiquitin-conjugating enzyme]-L-cysteine + N(6)-ubiquitinyl-[acceptor protein]-L-lysine.</text>
        <dbReference type="EC" id="2.3.2.26"/>
    </reaction>
</comment>
<dbReference type="GO" id="GO:0061630">
    <property type="term" value="F:ubiquitin protein ligase activity"/>
    <property type="evidence" value="ECO:0007669"/>
    <property type="project" value="UniProtKB-EC"/>
</dbReference>
<dbReference type="AlphaFoldDB" id="A0A8S1VUW6"/>
<comment type="caution">
    <text evidence="8">The sequence shown here is derived from an EMBL/GenBank/DDBJ whole genome shotgun (WGS) entry which is preliminary data.</text>
</comment>
<keyword evidence="4 5" id="KW-0833">Ubl conjugation pathway</keyword>
<keyword evidence="3" id="KW-0808">Transferase</keyword>
<dbReference type="InterPro" id="IPR000569">
    <property type="entry name" value="HECT_dom"/>
</dbReference>
<evidence type="ECO:0000259" key="6">
    <source>
        <dbReference type="PROSITE" id="PS50237"/>
    </source>
</evidence>
<dbReference type="Pfam" id="PF06337">
    <property type="entry name" value="DUSP"/>
    <property type="match status" value="1"/>
</dbReference>
<dbReference type="OrthoDB" id="409931at2759"/>
<dbReference type="InterPro" id="IPR006615">
    <property type="entry name" value="Pept_C19_DUSP"/>
</dbReference>
<dbReference type="FunFam" id="3.30.2410.10:FF:000003">
    <property type="entry name" value="probable E3 ubiquitin-protein ligase HERC4 isoform X1"/>
    <property type="match status" value="1"/>
</dbReference>